<dbReference type="AlphaFoldDB" id="A0A0A9ARK0"/>
<dbReference type="EMBL" id="GBRH01246365">
    <property type="protein sequence ID" value="JAD51530.1"/>
    <property type="molecule type" value="Transcribed_RNA"/>
</dbReference>
<organism evidence="1">
    <name type="scientific">Arundo donax</name>
    <name type="common">Giant reed</name>
    <name type="synonym">Donax arundinaceus</name>
    <dbReference type="NCBI Taxonomy" id="35708"/>
    <lineage>
        <taxon>Eukaryota</taxon>
        <taxon>Viridiplantae</taxon>
        <taxon>Streptophyta</taxon>
        <taxon>Embryophyta</taxon>
        <taxon>Tracheophyta</taxon>
        <taxon>Spermatophyta</taxon>
        <taxon>Magnoliopsida</taxon>
        <taxon>Liliopsida</taxon>
        <taxon>Poales</taxon>
        <taxon>Poaceae</taxon>
        <taxon>PACMAD clade</taxon>
        <taxon>Arundinoideae</taxon>
        <taxon>Arundineae</taxon>
        <taxon>Arundo</taxon>
    </lineage>
</organism>
<protein>
    <submittedName>
        <fullName evidence="1">HMNGT</fullName>
    </submittedName>
</protein>
<sequence>MLVALQMDTWTRRWTGCQG</sequence>
<evidence type="ECO:0000313" key="1">
    <source>
        <dbReference type="EMBL" id="JAD51530.1"/>
    </source>
</evidence>
<reference evidence="1" key="2">
    <citation type="journal article" date="2015" name="Data Brief">
        <title>Shoot transcriptome of the giant reed, Arundo donax.</title>
        <authorList>
            <person name="Barrero R.A."/>
            <person name="Guerrero F.D."/>
            <person name="Moolhuijzen P."/>
            <person name="Goolsby J.A."/>
            <person name="Tidwell J."/>
            <person name="Bellgard S.E."/>
            <person name="Bellgard M.I."/>
        </authorList>
    </citation>
    <scope>NUCLEOTIDE SEQUENCE</scope>
    <source>
        <tissue evidence="1">Shoot tissue taken approximately 20 cm above the soil surface</tissue>
    </source>
</reference>
<proteinExistence type="predicted"/>
<name>A0A0A9ARK0_ARUDO</name>
<reference evidence="1" key="1">
    <citation type="submission" date="2014-09" db="EMBL/GenBank/DDBJ databases">
        <authorList>
            <person name="Magalhaes I.L.F."/>
            <person name="Oliveira U."/>
            <person name="Santos F.R."/>
            <person name="Vidigal T.H.D.A."/>
            <person name="Brescovit A.D."/>
            <person name="Santos A.J."/>
        </authorList>
    </citation>
    <scope>NUCLEOTIDE SEQUENCE</scope>
    <source>
        <tissue evidence="1">Shoot tissue taken approximately 20 cm above the soil surface</tissue>
    </source>
</reference>
<accession>A0A0A9ARK0</accession>